<dbReference type="NCBIfam" id="NF002805">
    <property type="entry name" value="PRK02947.1"/>
    <property type="match status" value="1"/>
</dbReference>
<dbReference type="Pfam" id="PF13580">
    <property type="entry name" value="SIS_2"/>
    <property type="match status" value="1"/>
</dbReference>
<dbReference type="AlphaFoldDB" id="A0A7W9L1Z1"/>
<dbReference type="SUPFAM" id="SSF53697">
    <property type="entry name" value="SIS domain"/>
    <property type="match status" value="1"/>
</dbReference>
<evidence type="ECO:0000313" key="3">
    <source>
        <dbReference type="Proteomes" id="UP000523821"/>
    </source>
</evidence>
<dbReference type="InterPro" id="IPR050099">
    <property type="entry name" value="SIS_GmhA/DiaA_subfam"/>
</dbReference>
<evidence type="ECO:0000313" key="2">
    <source>
        <dbReference type="EMBL" id="MBB5753140.1"/>
    </source>
</evidence>
<dbReference type="PROSITE" id="PS51464">
    <property type="entry name" value="SIS"/>
    <property type="match status" value="1"/>
</dbReference>
<proteinExistence type="predicted"/>
<dbReference type="RefSeq" id="WP_183855671.1">
    <property type="nucleotide sequence ID" value="NZ_JACHOO010000004.1"/>
</dbReference>
<dbReference type="CDD" id="cd05013">
    <property type="entry name" value="SIS_RpiR"/>
    <property type="match status" value="1"/>
</dbReference>
<accession>A0A7W9L1Z1</accession>
<dbReference type="InterPro" id="IPR046348">
    <property type="entry name" value="SIS_dom_sf"/>
</dbReference>
<dbReference type="EMBL" id="JACHOO010000004">
    <property type="protein sequence ID" value="MBB5753140.1"/>
    <property type="molecule type" value="Genomic_DNA"/>
</dbReference>
<feature type="domain" description="SIS" evidence="1">
    <location>
        <begin position="33"/>
        <end position="207"/>
    </location>
</feature>
<reference evidence="2 3" key="1">
    <citation type="submission" date="2020-08" db="EMBL/GenBank/DDBJ databases">
        <title>Genomic Encyclopedia of Type Strains, Phase IV (KMG-IV): sequencing the most valuable type-strain genomes for metagenomic binning, comparative biology and taxonomic classification.</title>
        <authorList>
            <person name="Goeker M."/>
        </authorList>
    </citation>
    <scope>NUCLEOTIDE SEQUENCE [LARGE SCALE GENOMIC DNA]</scope>
    <source>
        <strain evidence="2 3">DSM 16268</strain>
    </source>
</reference>
<dbReference type="InterPro" id="IPR001347">
    <property type="entry name" value="SIS_dom"/>
</dbReference>
<dbReference type="GO" id="GO:0097367">
    <property type="term" value="F:carbohydrate derivative binding"/>
    <property type="evidence" value="ECO:0007669"/>
    <property type="project" value="InterPro"/>
</dbReference>
<organism evidence="2 3">
    <name type="scientific">Prosthecomicrobium pneumaticum</name>
    <dbReference type="NCBI Taxonomy" id="81895"/>
    <lineage>
        <taxon>Bacteria</taxon>
        <taxon>Pseudomonadati</taxon>
        <taxon>Pseudomonadota</taxon>
        <taxon>Alphaproteobacteria</taxon>
        <taxon>Hyphomicrobiales</taxon>
        <taxon>Kaistiaceae</taxon>
        <taxon>Prosthecomicrobium</taxon>
    </lineage>
</organism>
<dbReference type="InterPro" id="IPR035472">
    <property type="entry name" value="RpiR-like_SIS"/>
</dbReference>
<dbReference type="GO" id="GO:1901135">
    <property type="term" value="P:carbohydrate derivative metabolic process"/>
    <property type="evidence" value="ECO:0007669"/>
    <property type="project" value="InterPro"/>
</dbReference>
<dbReference type="Proteomes" id="UP000523821">
    <property type="component" value="Unassembled WGS sequence"/>
</dbReference>
<protein>
    <submittedName>
        <fullName evidence="2">Putative phosphosugar-binding protein</fullName>
    </submittedName>
</protein>
<dbReference type="PANTHER" id="PTHR30390:SF7">
    <property type="entry name" value="PHOSPHOHEPTOSE ISOMERASE"/>
    <property type="match status" value="1"/>
</dbReference>
<name>A0A7W9L1Z1_9HYPH</name>
<comment type="caution">
    <text evidence="2">The sequence shown here is derived from an EMBL/GenBank/DDBJ whole genome shotgun (WGS) entry which is preliminary data.</text>
</comment>
<evidence type="ECO:0000259" key="1">
    <source>
        <dbReference type="PROSITE" id="PS51464"/>
    </source>
</evidence>
<dbReference type="Gene3D" id="3.40.50.10490">
    <property type="entry name" value="Glucose-6-phosphate isomerase like protein, domain 1"/>
    <property type="match status" value="1"/>
</dbReference>
<sequence length="241" mass="24625">MTAAATYLDTAIGFLRRAAEREAGALAAAALAASEAVARGGVIYLFGTGHSHLMAEEGHFRAGGLACVVPILATPIMLHEGAIASTRFERMSGLAEIVLGRYPISSGDVLFVFSTSGVNAVPVEAASYGRARGAHVVAMTSIDYSTAAAHGRTRLADVADTVIDTGAPPGDAAVAIDGTLHAGPVSTVLAAGLLNAVFVQVAANLAAGGHEPPVYVSANMPGAAERNRELAERYRARNPHL</sequence>
<gene>
    <name evidence="2" type="ORF">GGQ63_002206</name>
</gene>
<dbReference type="PANTHER" id="PTHR30390">
    <property type="entry name" value="SEDOHEPTULOSE 7-PHOSPHATE ISOMERASE / DNAA INITIATOR-ASSOCIATING FACTOR FOR REPLICATION INITIATION"/>
    <property type="match status" value="1"/>
</dbReference>
<keyword evidence="3" id="KW-1185">Reference proteome</keyword>